<dbReference type="InterPro" id="IPR029000">
    <property type="entry name" value="Cyclophilin-like_dom_sf"/>
</dbReference>
<evidence type="ECO:0000313" key="5">
    <source>
        <dbReference type="EMBL" id="SVB60530.1"/>
    </source>
</evidence>
<accession>A0A382FCA2</accession>
<evidence type="ECO:0000256" key="1">
    <source>
        <dbReference type="ARBA" id="ARBA00013194"/>
    </source>
</evidence>
<dbReference type="EMBL" id="UINC01049136">
    <property type="protein sequence ID" value="SVB60530.1"/>
    <property type="molecule type" value="Genomic_DNA"/>
</dbReference>
<feature type="domain" description="PPIase cyclophilin-type" evidence="4">
    <location>
        <begin position="44"/>
        <end position="84"/>
    </location>
</feature>
<organism evidence="5">
    <name type="scientific">marine metagenome</name>
    <dbReference type="NCBI Taxonomy" id="408172"/>
    <lineage>
        <taxon>unclassified sequences</taxon>
        <taxon>metagenomes</taxon>
        <taxon>ecological metagenomes</taxon>
    </lineage>
</organism>
<protein>
    <recommendedName>
        <fullName evidence="1">peptidylprolyl isomerase</fullName>
        <ecNumber evidence="1">5.2.1.8</ecNumber>
    </recommendedName>
</protein>
<keyword evidence="2" id="KW-0697">Rotamase</keyword>
<dbReference type="EC" id="5.2.1.8" evidence="1"/>
<dbReference type="InterPro" id="IPR044666">
    <property type="entry name" value="Cyclophilin_A-like"/>
</dbReference>
<reference evidence="5" key="1">
    <citation type="submission" date="2018-05" db="EMBL/GenBank/DDBJ databases">
        <authorList>
            <person name="Lanie J.A."/>
            <person name="Ng W.-L."/>
            <person name="Kazmierczak K.M."/>
            <person name="Andrzejewski T.M."/>
            <person name="Davidsen T.M."/>
            <person name="Wayne K.J."/>
            <person name="Tettelin H."/>
            <person name="Glass J.I."/>
            <person name="Rusch D."/>
            <person name="Podicherti R."/>
            <person name="Tsui H.-C.T."/>
            <person name="Winkler M.E."/>
        </authorList>
    </citation>
    <scope>NUCLEOTIDE SEQUENCE</scope>
</reference>
<keyword evidence="3" id="KW-0413">Isomerase</keyword>
<dbReference type="PANTHER" id="PTHR45625">
    <property type="entry name" value="PEPTIDYL-PROLYL CIS-TRANS ISOMERASE-RELATED"/>
    <property type="match status" value="1"/>
</dbReference>
<feature type="non-terminal residue" evidence="5">
    <location>
        <position position="84"/>
    </location>
</feature>
<evidence type="ECO:0000256" key="3">
    <source>
        <dbReference type="ARBA" id="ARBA00023235"/>
    </source>
</evidence>
<name>A0A382FCA2_9ZZZZ</name>
<dbReference type="PANTHER" id="PTHR45625:SF4">
    <property type="entry name" value="PEPTIDYLPROLYL ISOMERASE DOMAIN AND WD REPEAT-CONTAINING PROTEIN 1"/>
    <property type="match status" value="1"/>
</dbReference>
<dbReference type="SUPFAM" id="SSF50891">
    <property type="entry name" value="Cyclophilin-like"/>
    <property type="match status" value="1"/>
</dbReference>
<proteinExistence type="predicted"/>
<dbReference type="Pfam" id="PF00160">
    <property type="entry name" value="Pro_isomerase"/>
    <property type="match status" value="1"/>
</dbReference>
<dbReference type="InterPro" id="IPR002130">
    <property type="entry name" value="Cyclophilin-type_PPIase_dom"/>
</dbReference>
<evidence type="ECO:0000259" key="4">
    <source>
        <dbReference type="Pfam" id="PF00160"/>
    </source>
</evidence>
<evidence type="ECO:0000256" key="2">
    <source>
        <dbReference type="ARBA" id="ARBA00023110"/>
    </source>
</evidence>
<dbReference type="Gene3D" id="2.40.100.10">
    <property type="entry name" value="Cyclophilin-like"/>
    <property type="match status" value="1"/>
</dbReference>
<dbReference type="GO" id="GO:0003755">
    <property type="term" value="F:peptidyl-prolyl cis-trans isomerase activity"/>
    <property type="evidence" value="ECO:0007669"/>
    <property type="project" value="UniProtKB-KW"/>
</dbReference>
<dbReference type="AlphaFoldDB" id="A0A382FCA2"/>
<sequence>MNFRFFIISIILTSGFVGVTFAETVSGEKEFSQEEILEMKHKAVLITMNDGTFMIELFPEDAPNTVHNFLKLAESGYYDGMVFH</sequence>
<gene>
    <name evidence="5" type="ORF">METZ01_LOCUS213384</name>
</gene>